<keyword evidence="1" id="KW-0812">Transmembrane</keyword>
<keyword evidence="1" id="KW-1133">Transmembrane helix</keyword>
<name>A0A0A9BLC0_ARUDO</name>
<evidence type="ECO:0000313" key="2">
    <source>
        <dbReference type="EMBL" id="JAD64136.1"/>
    </source>
</evidence>
<accession>A0A0A9BLC0</accession>
<proteinExistence type="predicted"/>
<protein>
    <submittedName>
        <fullName evidence="2">Uncharacterized protein</fullName>
    </submittedName>
</protein>
<dbReference type="EMBL" id="GBRH01233759">
    <property type="protein sequence ID" value="JAD64136.1"/>
    <property type="molecule type" value="Transcribed_RNA"/>
</dbReference>
<keyword evidence="1" id="KW-0472">Membrane</keyword>
<evidence type="ECO:0000256" key="1">
    <source>
        <dbReference type="SAM" id="Phobius"/>
    </source>
</evidence>
<reference evidence="2" key="2">
    <citation type="journal article" date="2015" name="Data Brief">
        <title>Shoot transcriptome of the giant reed, Arundo donax.</title>
        <authorList>
            <person name="Barrero R.A."/>
            <person name="Guerrero F.D."/>
            <person name="Moolhuijzen P."/>
            <person name="Goolsby J.A."/>
            <person name="Tidwell J."/>
            <person name="Bellgard S.E."/>
            <person name="Bellgard M.I."/>
        </authorList>
    </citation>
    <scope>NUCLEOTIDE SEQUENCE</scope>
    <source>
        <tissue evidence="2">Shoot tissue taken approximately 20 cm above the soil surface</tissue>
    </source>
</reference>
<organism evidence="2">
    <name type="scientific">Arundo donax</name>
    <name type="common">Giant reed</name>
    <name type="synonym">Donax arundinaceus</name>
    <dbReference type="NCBI Taxonomy" id="35708"/>
    <lineage>
        <taxon>Eukaryota</taxon>
        <taxon>Viridiplantae</taxon>
        <taxon>Streptophyta</taxon>
        <taxon>Embryophyta</taxon>
        <taxon>Tracheophyta</taxon>
        <taxon>Spermatophyta</taxon>
        <taxon>Magnoliopsida</taxon>
        <taxon>Liliopsida</taxon>
        <taxon>Poales</taxon>
        <taxon>Poaceae</taxon>
        <taxon>PACMAD clade</taxon>
        <taxon>Arundinoideae</taxon>
        <taxon>Arundineae</taxon>
        <taxon>Arundo</taxon>
    </lineage>
</organism>
<dbReference type="AlphaFoldDB" id="A0A0A9BLC0"/>
<dbReference type="PROSITE" id="PS51257">
    <property type="entry name" value="PROKAR_LIPOPROTEIN"/>
    <property type="match status" value="1"/>
</dbReference>
<feature type="transmembrane region" description="Helical" evidence="1">
    <location>
        <begin position="6"/>
        <end position="30"/>
    </location>
</feature>
<reference evidence="2" key="1">
    <citation type="submission" date="2014-09" db="EMBL/GenBank/DDBJ databases">
        <authorList>
            <person name="Magalhaes I.L.F."/>
            <person name="Oliveira U."/>
            <person name="Santos F.R."/>
            <person name="Vidigal T.H.D.A."/>
            <person name="Brescovit A.D."/>
            <person name="Santos A.J."/>
        </authorList>
    </citation>
    <scope>NUCLEOTIDE SEQUENCE</scope>
    <source>
        <tissue evidence="2">Shoot tissue taken approximately 20 cm above the soil surface</tissue>
    </source>
</reference>
<sequence>MSVATLRLLSIIIFVFLGAPIMFSCSLLCAR</sequence>